<proteinExistence type="inferred from homology"/>
<dbReference type="Gene3D" id="3.30.720.170">
    <property type="entry name" value="Perilipin, alpha-beta domain"/>
    <property type="match status" value="1"/>
</dbReference>
<organism evidence="5 6">
    <name type="scientific">Geotrypetes seraphini</name>
    <name type="common">Gaboon caecilian</name>
    <name type="synonym">Caecilia seraphini</name>
    <dbReference type="NCBI Taxonomy" id="260995"/>
    <lineage>
        <taxon>Eukaryota</taxon>
        <taxon>Metazoa</taxon>
        <taxon>Chordata</taxon>
        <taxon>Craniata</taxon>
        <taxon>Vertebrata</taxon>
        <taxon>Euteleostomi</taxon>
        <taxon>Amphibia</taxon>
        <taxon>Gymnophiona</taxon>
        <taxon>Geotrypetes</taxon>
    </lineage>
</organism>
<dbReference type="PANTHER" id="PTHR14024:SF25">
    <property type="entry name" value="PERILIPIN-2"/>
    <property type="match status" value="1"/>
</dbReference>
<dbReference type="Gene3D" id="1.20.120.340">
    <property type="entry name" value="Flagellar protein FliS"/>
    <property type="match status" value="1"/>
</dbReference>
<dbReference type="InterPro" id="IPR004279">
    <property type="entry name" value="Perilipin"/>
</dbReference>
<dbReference type="GO" id="GO:0019915">
    <property type="term" value="P:lipid storage"/>
    <property type="evidence" value="ECO:0007669"/>
    <property type="project" value="TreeGrafter"/>
</dbReference>
<keyword evidence="5" id="KW-1185">Reference proteome</keyword>
<evidence type="ECO:0000256" key="4">
    <source>
        <dbReference type="PIRNR" id="PIRNR036881"/>
    </source>
</evidence>
<evidence type="ECO:0000313" key="6">
    <source>
        <dbReference type="RefSeq" id="XP_033805876.1"/>
    </source>
</evidence>
<name>A0A6P8RKU1_GEOSA</name>
<dbReference type="InParanoid" id="A0A6P8RKU1"/>
<dbReference type="Pfam" id="PF03036">
    <property type="entry name" value="Perilipin"/>
    <property type="match status" value="1"/>
</dbReference>
<dbReference type="Proteomes" id="UP000515159">
    <property type="component" value="Chromosome 1"/>
</dbReference>
<reference evidence="6" key="1">
    <citation type="submission" date="2025-08" db="UniProtKB">
        <authorList>
            <consortium name="RefSeq"/>
        </authorList>
    </citation>
    <scope>IDENTIFICATION</scope>
</reference>
<evidence type="ECO:0000256" key="2">
    <source>
        <dbReference type="ARBA" id="ARBA00006311"/>
    </source>
</evidence>
<dbReference type="GeneID" id="117362872"/>
<dbReference type="GO" id="GO:0005811">
    <property type="term" value="C:lipid droplet"/>
    <property type="evidence" value="ECO:0007669"/>
    <property type="project" value="UniProtKB-SubCell"/>
</dbReference>
<dbReference type="GO" id="GO:0005829">
    <property type="term" value="C:cytosol"/>
    <property type="evidence" value="ECO:0007669"/>
    <property type="project" value="TreeGrafter"/>
</dbReference>
<gene>
    <name evidence="6" type="primary">LOC117362872</name>
</gene>
<comment type="subcellular location">
    <subcellularLocation>
        <location evidence="1">Lipid droplet</location>
    </subcellularLocation>
</comment>
<protein>
    <recommendedName>
        <fullName evidence="4">Perilipin</fullName>
    </recommendedName>
</protein>
<dbReference type="PANTHER" id="PTHR14024">
    <property type="entry name" value="PERILIPIN"/>
    <property type="match status" value="1"/>
</dbReference>
<accession>A0A6P8RKU1</accession>
<evidence type="ECO:0000313" key="5">
    <source>
        <dbReference type="Proteomes" id="UP000515159"/>
    </source>
</evidence>
<dbReference type="RefSeq" id="XP_033805876.1">
    <property type="nucleotide sequence ID" value="XM_033949985.1"/>
</dbReference>
<dbReference type="KEGG" id="gsh:117362872"/>
<evidence type="ECO:0000256" key="1">
    <source>
        <dbReference type="ARBA" id="ARBA00004502"/>
    </source>
</evidence>
<dbReference type="OrthoDB" id="376826at2759"/>
<dbReference type="PIRSF" id="PIRSF036881">
    <property type="entry name" value="PAT"/>
    <property type="match status" value="1"/>
</dbReference>
<sequence>MASVAAVTQQNVVVRVVNLPLVSSTCAMVLSAYTSTKENHPYLKSACEVAEKRLKIITAVALTSAKPVIQKLEPKIALANNYACIGLDRVEAKLPILHQPADKIAANATDLLIHAKDSVAHTVNGVMEVTKATVSSSVNIVLGSHMVQMVSTGVNAALNKSEALVDHYLPLTEEEAAKEVTRIEGFEAATKSSYIRLELLSSKVYKRVYEQILMSIKDAKCKSQNALVLLSHTIGMEYAQKRLHQSWVEWKKSVEQMDEEIPTIEQLESLWLSAAYDLNYHLQKTCLTLVLSIQDLPQNIQDQIQRLYTMAGNIYQNFHWATTFRNVSEQLFISSRGQLKKMKGNLDEVMDYLGETPFNWLLGPLYSQLQHAEHKGEEGTTQ</sequence>
<dbReference type="GO" id="GO:0010890">
    <property type="term" value="P:positive regulation of triglyceride storage"/>
    <property type="evidence" value="ECO:0007669"/>
    <property type="project" value="TreeGrafter"/>
</dbReference>
<dbReference type="SUPFAM" id="SSF109775">
    <property type="entry name" value="Mannose-6-phosphate receptor binding protein 1 (Tip47), C-terminal domain"/>
    <property type="match status" value="1"/>
</dbReference>
<evidence type="ECO:0000256" key="3">
    <source>
        <dbReference type="ARBA" id="ARBA00022677"/>
    </source>
</evidence>
<dbReference type="AlphaFoldDB" id="A0A6P8RKU1"/>
<comment type="similarity">
    <text evidence="2 4">Belongs to the perilipin family.</text>
</comment>
<keyword evidence="3" id="KW-0551">Lipid droplet</keyword>